<proteinExistence type="predicted"/>
<comment type="caution">
    <text evidence="3">The sequence shown here is derived from an EMBL/GenBank/DDBJ whole genome shotgun (WGS) entry which is preliminary data.</text>
</comment>
<dbReference type="Proteomes" id="UP000323317">
    <property type="component" value="Unassembled WGS sequence"/>
</dbReference>
<evidence type="ECO:0000313" key="3">
    <source>
        <dbReference type="EMBL" id="TYR77797.1"/>
    </source>
</evidence>
<dbReference type="RefSeq" id="WP_148945383.1">
    <property type="nucleotide sequence ID" value="NZ_JBNIKK010000002.1"/>
</dbReference>
<evidence type="ECO:0000313" key="4">
    <source>
        <dbReference type="Proteomes" id="UP000323317"/>
    </source>
</evidence>
<dbReference type="EMBL" id="VTEH01000001">
    <property type="protein sequence ID" value="TYR77797.1"/>
    <property type="molecule type" value="Genomic_DNA"/>
</dbReference>
<keyword evidence="1" id="KW-0472">Membrane</keyword>
<keyword evidence="1" id="KW-0812">Transmembrane</keyword>
<gene>
    <name evidence="3" type="ORF">FZC79_03010</name>
</gene>
<dbReference type="InterPro" id="IPR025007">
    <property type="entry name" value="DUF3899"/>
</dbReference>
<accession>A0A5D4KKG2</accession>
<organism evidence="3 4">
    <name type="scientific">Rossellomorea vietnamensis</name>
    <dbReference type="NCBI Taxonomy" id="218284"/>
    <lineage>
        <taxon>Bacteria</taxon>
        <taxon>Bacillati</taxon>
        <taxon>Bacillota</taxon>
        <taxon>Bacilli</taxon>
        <taxon>Bacillales</taxon>
        <taxon>Bacillaceae</taxon>
        <taxon>Rossellomorea</taxon>
    </lineage>
</organism>
<reference evidence="3 4" key="1">
    <citation type="submission" date="2019-08" db="EMBL/GenBank/DDBJ databases">
        <title>Bacillus genomes from the desert of Cuatro Cienegas, Coahuila.</title>
        <authorList>
            <person name="Olmedo-Alvarez G."/>
        </authorList>
    </citation>
    <scope>NUCLEOTIDE SEQUENCE [LARGE SCALE GENOMIC DNA]</scope>
    <source>
        <strain evidence="3 4">CH40_1T</strain>
    </source>
</reference>
<feature type="transmembrane region" description="Helical" evidence="1">
    <location>
        <begin position="104"/>
        <end position="123"/>
    </location>
</feature>
<dbReference type="AlphaFoldDB" id="A0A5D4KKG2"/>
<feature type="domain" description="DUF3899" evidence="2">
    <location>
        <begin position="31"/>
        <end position="119"/>
    </location>
</feature>
<sequence>MKKVFFAVLTIFLISAVISFFSQDEIFLGIINISFLIGMGFLVIGGLMKVVESGFFNGIQYAFKRFRKSSKEGSYIAQFDDMDDTSEAYKEFNKRDTYPLTMPLLLSGGIAVAADLVVSYLFYT</sequence>
<evidence type="ECO:0000256" key="1">
    <source>
        <dbReference type="SAM" id="Phobius"/>
    </source>
</evidence>
<feature type="transmembrane region" description="Helical" evidence="1">
    <location>
        <begin position="26"/>
        <end position="47"/>
    </location>
</feature>
<name>A0A5D4KKG2_9BACI</name>
<protein>
    <submittedName>
        <fullName evidence="3">DUF3899 domain-containing protein</fullName>
    </submittedName>
</protein>
<keyword evidence="1" id="KW-1133">Transmembrane helix</keyword>
<evidence type="ECO:0000259" key="2">
    <source>
        <dbReference type="Pfam" id="PF13038"/>
    </source>
</evidence>
<dbReference type="Pfam" id="PF13038">
    <property type="entry name" value="DUF3899"/>
    <property type="match status" value="1"/>
</dbReference>